<comment type="caution">
    <text evidence="1">The sequence shown here is derived from an EMBL/GenBank/DDBJ whole genome shotgun (WGS) entry which is preliminary data.</text>
</comment>
<dbReference type="SUPFAM" id="SSF48452">
    <property type="entry name" value="TPR-like"/>
    <property type="match status" value="1"/>
</dbReference>
<keyword evidence="2" id="KW-1185">Reference proteome</keyword>
<evidence type="ECO:0000313" key="2">
    <source>
        <dbReference type="Proteomes" id="UP000774617"/>
    </source>
</evidence>
<protein>
    <recommendedName>
        <fullName evidence="3">Peroxisomal membrane protein PEX16</fullName>
    </recommendedName>
</protein>
<feature type="non-terminal residue" evidence="1">
    <location>
        <position position="1"/>
    </location>
</feature>
<accession>A0ABQ8FSI7</accession>
<evidence type="ECO:0000313" key="1">
    <source>
        <dbReference type="EMBL" id="KAH7021736.1"/>
    </source>
</evidence>
<dbReference type="EMBL" id="JAGTJR010000064">
    <property type="protein sequence ID" value="KAH7021736.1"/>
    <property type="molecule type" value="Genomic_DNA"/>
</dbReference>
<evidence type="ECO:0008006" key="3">
    <source>
        <dbReference type="Google" id="ProtNLM"/>
    </source>
</evidence>
<gene>
    <name evidence="1" type="ORF">B0J12DRAFT_585741</name>
</gene>
<dbReference type="InterPro" id="IPR011990">
    <property type="entry name" value="TPR-like_helical_dom_sf"/>
</dbReference>
<organism evidence="1 2">
    <name type="scientific">Macrophomina phaseolina</name>
    <dbReference type="NCBI Taxonomy" id="35725"/>
    <lineage>
        <taxon>Eukaryota</taxon>
        <taxon>Fungi</taxon>
        <taxon>Dikarya</taxon>
        <taxon>Ascomycota</taxon>
        <taxon>Pezizomycotina</taxon>
        <taxon>Dothideomycetes</taxon>
        <taxon>Dothideomycetes incertae sedis</taxon>
        <taxon>Botryosphaeriales</taxon>
        <taxon>Botryosphaeriaceae</taxon>
        <taxon>Macrophomina</taxon>
    </lineage>
</organism>
<reference evidence="1 2" key="1">
    <citation type="journal article" date="2021" name="Nat. Commun.">
        <title>Genetic determinants of endophytism in the Arabidopsis root mycobiome.</title>
        <authorList>
            <person name="Mesny F."/>
            <person name="Miyauchi S."/>
            <person name="Thiergart T."/>
            <person name="Pickel B."/>
            <person name="Atanasova L."/>
            <person name="Karlsson M."/>
            <person name="Huettel B."/>
            <person name="Barry K.W."/>
            <person name="Haridas S."/>
            <person name="Chen C."/>
            <person name="Bauer D."/>
            <person name="Andreopoulos W."/>
            <person name="Pangilinan J."/>
            <person name="LaButti K."/>
            <person name="Riley R."/>
            <person name="Lipzen A."/>
            <person name="Clum A."/>
            <person name="Drula E."/>
            <person name="Henrissat B."/>
            <person name="Kohler A."/>
            <person name="Grigoriev I.V."/>
            <person name="Martin F.M."/>
            <person name="Hacquard S."/>
        </authorList>
    </citation>
    <scope>NUCLEOTIDE SEQUENCE [LARGE SCALE GENOMIC DNA]</scope>
    <source>
        <strain evidence="1 2">MPI-SDFR-AT-0080</strain>
    </source>
</reference>
<dbReference type="Proteomes" id="UP000774617">
    <property type="component" value="Unassembled WGS sequence"/>
</dbReference>
<sequence>VQWEKVALFLNTLAKLETITSSIKSPEFLYGGDEDFRPLPEDYIIRGQLWAYSYYLVLWFSLVVDEEERILELVSTVRLRTKRILWLGVRLGLVSDFLLSISSPRKADLTLSRAILVYAMIALVKYGTLLDPTDRHELIRLDKLVGIADVAAKE</sequence>
<name>A0ABQ8FSI7_9PEZI</name>
<proteinExistence type="predicted"/>